<sequence length="543" mass="62845">MGCFCYCNIILILVILQLFQRGQTKPWICGTKPQNKSKNRYINLAAYDHTRVKLKVINQDPFSDYINANYIDGYKSKNAYIATQGPKVSTLNDFWRMIWQENVEFIIMIANIVEGGKIVGNAKHKCLKQCWLCSHTLINYNNYYKHYFKLVFYSRKKVEKYWPDINESKEFNNIKVEYLSVDVMANFEIRHFIVSCEGERRKVQQFHFLTWPDHGVPLYPQSLSPFLKKMLTIPQGGGSPVVVHCSAGVGRTGSLILCDICLRMAAREGKIDAFYYLSKIREQRVNMVDNVEQYKLVHLVLLQCLVAPETGILCNETMENNIETVLATKMDEEMQYLDESAWQDEAMRNTNFNSDLPIIHSKNRFKNIVPDPASRICLTAYPSSDPSSVYINAVSVDAFAVPANYYFQTTCKFYPTSSANSIKPVPYLEIKYVGKEVNAHFKVYSMTMSNLQTQDVIVMRFLITCHDGAKGCGLYVAMCFIIDKVKMEQICDVCLAVRTVRHSRKEFVRNTEQYSFLYKCALEYVRQFRNVFEFLVQLELQND</sequence>
<keyword evidence="2" id="KW-1185">Reference proteome</keyword>
<organism evidence="1 2">
    <name type="scientific">Holotrichia oblita</name>
    <name type="common">Chafer beetle</name>
    <dbReference type="NCBI Taxonomy" id="644536"/>
    <lineage>
        <taxon>Eukaryota</taxon>
        <taxon>Metazoa</taxon>
        <taxon>Ecdysozoa</taxon>
        <taxon>Arthropoda</taxon>
        <taxon>Hexapoda</taxon>
        <taxon>Insecta</taxon>
        <taxon>Pterygota</taxon>
        <taxon>Neoptera</taxon>
        <taxon>Endopterygota</taxon>
        <taxon>Coleoptera</taxon>
        <taxon>Polyphaga</taxon>
        <taxon>Scarabaeiformia</taxon>
        <taxon>Scarabaeidae</taxon>
        <taxon>Melolonthinae</taxon>
        <taxon>Holotrichia</taxon>
    </lineage>
</organism>
<name>A0ACB9TLC2_HOLOL</name>
<comment type="caution">
    <text evidence="1">The sequence shown here is derived from an EMBL/GenBank/DDBJ whole genome shotgun (WGS) entry which is preliminary data.</text>
</comment>
<gene>
    <name evidence="1" type="ORF">MML48_2g00012331</name>
</gene>
<evidence type="ECO:0000313" key="2">
    <source>
        <dbReference type="Proteomes" id="UP001056778"/>
    </source>
</evidence>
<proteinExistence type="predicted"/>
<dbReference type="Proteomes" id="UP001056778">
    <property type="component" value="Chromosome 2"/>
</dbReference>
<dbReference type="EMBL" id="CM043016">
    <property type="protein sequence ID" value="KAI4467449.1"/>
    <property type="molecule type" value="Genomic_DNA"/>
</dbReference>
<evidence type="ECO:0000313" key="1">
    <source>
        <dbReference type="EMBL" id="KAI4467449.1"/>
    </source>
</evidence>
<reference evidence="1" key="1">
    <citation type="submission" date="2022-04" db="EMBL/GenBank/DDBJ databases">
        <title>Chromosome-scale genome assembly of Holotrichia oblita Faldermann.</title>
        <authorList>
            <person name="Rongchong L."/>
        </authorList>
    </citation>
    <scope>NUCLEOTIDE SEQUENCE</scope>
    <source>
        <strain evidence="1">81SQS9</strain>
    </source>
</reference>
<keyword evidence="1" id="KW-0675">Receptor</keyword>
<accession>A0ACB9TLC2</accession>
<protein>
    <submittedName>
        <fullName evidence="1">Receptor-type tyrosine-protein phosphatase</fullName>
    </submittedName>
</protein>